<gene>
    <name evidence="3" type="ORF">H9838_03480</name>
</gene>
<evidence type="ECO:0000313" key="4">
    <source>
        <dbReference type="Proteomes" id="UP000823915"/>
    </source>
</evidence>
<accession>A0A9D2C198</accession>
<dbReference type="AlphaFoldDB" id="A0A9D2C198"/>
<feature type="compositionally biased region" description="Low complexity" evidence="1">
    <location>
        <begin position="301"/>
        <end position="341"/>
    </location>
</feature>
<name>A0A9D2C198_9FIRM</name>
<evidence type="ECO:0000313" key="3">
    <source>
        <dbReference type="EMBL" id="HIY26217.1"/>
    </source>
</evidence>
<feature type="transmembrane region" description="Helical" evidence="2">
    <location>
        <begin position="186"/>
        <end position="211"/>
    </location>
</feature>
<keyword evidence="2" id="KW-1133">Transmembrane helix</keyword>
<feature type="transmembrane region" description="Helical" evidence="2">
    <location>
        <begin position="232"/>
        <end position="253"/>
    </location>
</feature>
<proteinExistence type="predicted"/>
<feature type="region of interest" description="Disordered" evidence="1">
    <location>
        <begin position="301"/>
        <end position="356"/>
    </location>
</feature>
<keyword evidence="2" id="KW-0472">Membrane</keyword>
<feature type="transmembrane region" description="Helical" evidence="2">
    <location>
        <begin position="259"/>
        <end position="279"/>
    </location>
</feature>
<reference evidence="3" key="2">
    <citation type="submission" date="2021-04" db="EMBL/GenBank/DDBJ databases">
        <authorList>
            <person name="Gilroy R."/>
        </authorList>
    </citation>
    <scope>NUCLEOTIDE SEQUENCE</scope>
    <source>
        <strain evidence="3">1282</strain>
    </source>
</reference>
<evidence type="ECO:0000256" key="2">
    <source>
        <dbReference type="SAM" id="Phobius"/>
    </source>
</evidence>
<dbReference type="EMBL" id="DXDU01000056">
    <property type="protein sequence ID" value="HIY26217.1"/>
    <property type="molecule type" value="Genomic_DNA"/>
</dbReference>
<keyword evidence="2" id="KW-0812">Transmembrane</keyword>
<feature type="transmembrane region" description="Helical" evidence="2">
    <location>
        <begin position="94"/>
        <end position="117"/>
    </location>
</feature>
<feature type="transmembrane region" description="Helical" evidence="2">
    <location>
        <begin position="138"/>
        <end position="166"/>
    </location>
</feature>
<comment type="caution">
    <text evidence="3">The sequence shown here is derived from an EMBL/GenBank/DDBJ whole genome shotgun (WGS) entry which is preliminary data.</text>
</comment>
<feature type="transmembrane region" description="Helical" evidence="2">
    <location>
        <begin position="41"/>
        <end position="74"/>
    </location>
</feature>
<evidence type="ECO:0000256" key="1">
    <source>
        <dbReference type="SAM" id="MobiDB-lite"/>
    </source>
</evidence>
<dbReference type="Proteomes" id="UP000823915">
    <property type="component" value="Unassembled WGS sequence"/>
</dbReference>
<sequence length="356" mass="37209">MLCPKCGQYNPEGVACPCGAPLLSSNPAVNVLKTLGSSGRFLAMAILATAIPLCAILAASGMSNMLAQLLYLLWERSAVDPDTFYQLAGMIQGMGVMSAVWASVPSILAALGLWLFYASCRNRKTGNVSTAGLTILKVLAYIAAIYVGIAALFLVVCAIFVPFLVLSPSTEVTYNGSSVEGAGAGVIVALVIFVFAVAAVVVGLTLAYFISAIRTINRLKAIATTGVPDNRLSRFFTGMLMVLGCLSGLGGLVNLFLNFFSGLGTLAGAALMILAALVLSRCRELMTALLYPPVQPAYPQGAPQNWQQPGPWAQPAAPEAQAAPQQSAPAPQEQPQAAPPAQEEPEDKPQDSSEEE</sequence>
<protein>
    <submittedName>
        <fullName evidence="3">YppG family protein</fullName>
    </submittedName>
</protein>
<feature type="compositionally biased region" description="Basic and acidic residues" evidence="1">
    <location>
        <begin position="347"/>
        <end position="356"/>
    </location>
</feature>
<organism evidence="3 4">
    <name type="scientific">Candidatus Acutalibacter pullistercoris</name>
    <dbReference type="NCBI Taxonomy" id="2838418"/>
    <lineage>
        <taxon>Bacteria</taxon>
        <taxon>Bacillati</taxon>
        <taxon>Bacillota</taxon>
        <taxon>Clostridia</taxon>
        <taxon>Eubacteriales</taxon>
        <taxon>Acutalibacteraceae</taxon>
        <taxon>Acutalibacter</taxon>
    </lineage>
</organism>
<reference evidence="3" key="1">
    <citation type="journal article" date="2021" name="PeerJ">
        <title>Extensive microbial diversity within the chicken gut microbiome revealed by metagenomics and culture.</title>
        <authorList>
            <person name="Gilroy R."/>
            <person name="Ravi A."/>
            <person name="Getino M."/>
            <person name="Pursley I."/>
            <person name="Horton D.L."/>
            <person name="Alikhan N.F."/>
            <person name="Baker D."/>
            <person name="Gharbi K."/>
            <person name="Hall N."/>
            <person name="Watson M."/>
            <person name="Adriaenssens E.M."/>
            <person name="Foster-Nyarko E."/>
            <person name="Jarju S."/>
            <person name="Secka A."/>
            <person name="Antonio M."/>
            <person name="Oren A."/>
            <person name="Chaudhuri R.R."/>
            <person name="La Ragione R."/>
            <person name="Hildebrand F."/>
            <person name="Pallen M.J."/>
        </authorList>
    </citation>
    <scope>NUCLEOTIDE SEQUENCE</scope>
    <source>
        <strain evidence="3">1282</strain>
    </source>
</reference>